<proteinExistence type="predicted"/>
<comment type="caution">
    <text evidence="1">The sequence shown here is derived from an EMBL/GenBank/DDBJ whole genome shotgun (WGS) entry which is preliminary data.</text>
</comment>
<sequence length="150" mass="15749">MAPHRRPHRQASGQSTVTVTGYDRTVISEPDDSHITLISTLLHEEFSGSLRGTGVADHVRVVGPGGDDTFTGVERFTGTLDGRAGTFALTAQGGSVGGIVHGHWQVVPNSATGDLVGLRGHGVFTAEPNPSATGDNYGTATDCLTYWFED</sequence>
<dbReference type="InterPro" id="IPR023159">
    <property type="entry name" value="SO1590-like_sf"/>
</dbReference>
<name>A0A852ZGS2_9ACTN</name>
<evidence type="ECO:0000313" key="1">
    <source>
        <dbReference type="EMBL" id="NYH90862.1"/>
    </source>
</evidence>
<dbReference type="Proteomes" id="UP000579605">
    <property type="component" value="Unassembled WGS sequence"/>
</dbReference>
<accession>A0A852ZGS2</accession>
<dbReference type="RefSeq" id="WP_179788534.1">
    <property type="nucleotide sequence ID" value="NZ_BAAARR010000016.1"/>
</dbReference>
<reference evidence="1 2" key="1">
    <citation type="submission" date="2020-07" db="EMBL/GenBank/DDBJ databases">
        <title>Sequencing the genomes of 1000 actinobacteria strains.</title>
        <authorList>
            <person name="Klenk H.-P."/>
        </authorList>
    </citation>
    <scope>NUCLEOTIDE SEQUENCE [LARGE SCALE GENOMIC DNA]</scope>
    <source>
        <strain evidence="1 2">DSM 18448</strain>
    </source>
</reference>
<dbReference type="SUPFAM" id="SSF159238">
    <property type="entry name" value="SO1590-like"/>
    <property type="match status" value="1"/>
</dbReference>
<dbReference type="InterPro" id="IPR021607">
    <property type="entry name" value="DUF3224"/>
</dbReference>
<dbReference type="Pfam" id="PF11528">
    <property type="entry name" value="DUF3224"/>
    <property type="match status" value="1"/>
</dbReference>
<dbReference type="Gene3D" id="2.40.350.10">
    <property type="entry name" value="SO1590-like"/>
    <property type="match status" value="1"/>
</dbReference>
<organism evidence="1 2">
    <name type="scientific">Actinopolymorpha rutila</name>
    <dbReference type="NCBI Taxonomy" id="446787"/>
    <lineage>
        <taxon>Bacteria</taxon>
        <taxon>Bacillati</taxon>
        <taxon>Actinomycetota</taxon>
        <taxon>Actinomycetes</taxon>
        <taxon>Propionibacteriales</taxon>
        <taxon>Actinopolymorphaceae</taxon>
        <taxon>Actinopolymorpha</taxon>
    </lineage>
</organism>
<gene>
    <name evidence="1" type="ORF">F4554_003500</name>
</gene>
<dbReference type="EMBL" id="JACBZH010000001">
    <property type="protein sequence ID" value="NYH90862.1"/>
    <property type="molecule type" value="Genomic_DNA"/>
</dbReference>
<evidence type="ECO:0000313" key="2">
    <source>
        <dbReference type="Proteomes" id="UP000579605"/>
    </source>
</evidence>
<dbReference type="AlphaFoldDB" id="A0A852ZGS2"/>
<protein>
    <recommendedName>
        <fullName evidence="3">DUF3224 domain-containing protein</fullName>
    </recommendedName>
</protein>
<keyword evidence="2" id="KW-1185">Reference proteome</keyword>
<evidence type="ECO:0008006" key="3">
    <source>
        <dbReference type="Google" id="ProtNLM"/>
    </source>
</evidence>